<proteinExistence type="predicted"/>
<sequence length="440" mass="47913">MVLCLVLEIYYQVSLLLLMKCLSLREGHLHLLFSSQSLSSSFNASVAAHYGSIPMNFQRTQIAQINNAPKVSGGSPYYNNGSIYSTSNLKGIMQSSSDLASLRSPHSANSCATMDLSSPPRLTGPRVSAPIIKPNGPRTSAIGSFKVSGSSPWATTTISEAPDFAVGPSSNLDAITRHDKRSRKRTVSDMLNLIPSLQCLELQSGFSKRRKIMDSRFSRQTSPQTLISSEMMGKTEALQDLWELHKGSNRTPWGSGVRIASMSDVDSHICYDSEGVVLSYHSMEVDSIKKLVADIQRLSNARMFALGMQKMLRVRPDEKLEEDGANSDGKAATGAKSALKASDKFLEQMRRTFRIKEVGLMSLRFSFGSEGLVCFVVEWESGKEGCTMHVVEFALALQEARCFSVVLECVLTPIAAATTSSLQIPTIGIGTGPFCIGQVN</sequence>
<comment type="caution">
    <text evidence="1">The sequence shown here is derived from an EMBL/GenBank/DDBJ whole genome shotgun (WGS) entry which is preliminary data.</text>
</comment>
<name>A0ACC0FEV8_9ERIC</name>
<accession>A0ACC0FEV8</accession>
<gene>
    <name evidence="1" type="ORF">LOK49_LG14G01338</name>
</gene>
<protein>
    <submittedName>
        <fullName evidence="1">Mediator of RNA polymerase II transcription subunit 14</fullName>
    </submittedName>
</protein>
<dbReference type="EMBL" id="CM045772">
    <property type="protein sequence ID" value="KAI7986551.1"/>
    <property type="molecule type" value="Genomic_DNA"/>
</dbReference>
<evidence type="ECO:0000313" key="2">
    <source>
        <dbReference type="Proteomes" id="UP001060215"/>
    </source>
</evidence>
<keyword evidence="2" id="KW-1185">Reference proteome</keyword>
<reference evidence="1 2" key="1">
    <citation type="journal article" date="2022" name="Plant J.">
        <title>Chromosome-level genome of Camellia lanceoleosa provides a valuable resource for understanding genome evolution and self-incompatibility.</title>
        <authorList>
            <person name="Gong W."/>
            <person name="Xiao S."/>
            <person name="Wang L."/>
            <person name="Liao Z."/>
            <person name="Chang Y."/>
            <person name="Mo W."/>
            <person name="Hu G."/>
            <person name="Li W."/>
            <person name="Zhao G."/>
            <person name="Zhu H."/>
            <person name="Hu X."/>
            <person name="Ji K."/>
            <person name="Xiang X."/>
            <person name="Song Q."/>
            <person name="Yuan D."/>
            <person name="Jin S."/>
            <person name="Zhang L."/>
        </authorList>
    </citation>
    <scope>NUCLEOTIDE SEQUENCE [LARGE SCALE GENOMIC DNA]</scope>
    <source>
        <strain evidence="1">SQ_2022a</strain>
    </source>
</reference>
<organism evidence="1 2">
    <name type="scientific">Camellia lanceoleosa</name>
    <dbReference type="NCBI Taxonomy" id="1840588"/>
    <lineage>
        <taxon>Eukaryota</taxon>
        <taxon>Viridiplantae</taxon>
        <taxon>Streptophyta</taxon>
        <taxon>Embryophyta</taxon>
        <taxon>Tracheophyta</taxon>
        <taxon>Spermatophyta</taxon>
        <taxon>Magnoliopsida</taxon>
        <taxon>eudicotyledons</taxon>
        <taxon>Gunneridae</taxon>
        <taxon>Pentapetalae</taxon>
        <taxon>asterids</taxon>
        <taxon>Ericales</taxon>
        <taxon>Theaceae</taxon>
        <taxon>Camellia</taxon>
    </lineage>
</organism>
<evidence type="ECO:0000313" key="1">
    <source>
        <dbReference type="EMBL" id="KAI7986551.1"/>
    </source>
</evidence>
<dbReference type="Proteomes" id="UP001060215">
    <property type="component" value="Chromosome 15"/>
</dbReference>